<evidence type="ECO:0008006" key="3">
    <source>
        <dbReference type="Google" id="ProtNLM"/>
    </source>
</evidence>
<dbReference type="Proteomes" id="UP000031307">
    <property type="component" value="Unassembled WGS sequence"/>
</dbReference>
<name>A0A0C1EN60_9BACT</name>
<evidence type="ECO:0000313" key="1">
    <source>
        <dbReference type="EMBL" id="KIA77794.1"/>
    </source>
</evidence>
<dbReference type="RefSeq" id="WP_013925026.1">
    <property type="nucleotide sequence ID" value="NZ_JSAM01000062.1"/>
</dbReference>
<dbReference type="InterPro" id="IPR036874">
    <property type="entry name" value="Carbonic_anhydrase_sf"/>
</dbReference>
<accession>A0A0C1EN60</accession>
<organism evidence="1 2">
    <name type="scientific">Parachlamydia acanthamoebae</name>
    <dbReference type="NCBI Taxonomy" id="83552"/>
    <lineage>
        <taxon>Bacteria</taxon>
        <taxon>Pseudomonadati</taxon>
        <taxon>Chlamydiota</taxon>
        <taxon>Chlamydiia</taxon>
        <taxon>Parachlamydiales</taxon>
        <taxon>Parachlamydiaceae</taxon>
        <taxon>Parachlamydia</taxon>
    </lineage>
</organism>
<dbReference type="SUPFAM" id="SSF53056">
    <property type="entry name" value="beta-carbonic anhydrase, cab"/>
    <property type="match status" value="1"/>
</dbReference>
<evidence type="ECO:0000313" key="2">
    <source>
        <dbReference type="Proteomes" id="UP000031307"/>
    </source>
</evidence>
<reference evidence="1 2" key="1">
    <citation type="journal article" date="2014" name="Mol. Biol. Evol.">
        <title>Massive expansion of Ubiquitination-related gene families within the Chlamydiae.</title>
        <authorList>
            <person name="Domman D."/>
            <person name="Collingro A."/>
            <person name="Lagkouvardos I."/>
            <person name="Gehre L."/>
            <person name="Weinmaier T."/>
            <person name="Rattei T."/>
            <person name="Subtil A."/>
            <person name="Horn M."/>
        </authorList>
    </citation>
    <scope>NUCLEOTIDE SEQUENCE [LARGE SCALE GENOMIC DNA]</scope>
    <source>
        <strain evidence="1 2">OEW1</strain>
    </source>
</reference>
<comment type="caution">
    <text evidence="1">The sequence shown here is derived from an EMBL/GenBank/DDBJ whole genome shotgun (WGS) entry which is preliminary data.</text>
</comment>
<proteinExistence type="predicted"/>
<sequence length="77" mass="8216">MQAMSQALKFLTVLNIVAVAEAKLILVMSHTSCGAVKASVDFVCNHETASEATGCVNLNSFIQENFLSDCAKCAFTK</sequence>
<dbReference type="GO" id="GO:0008270">
    <property type="term" value="F:zinc ion binding"/>
    <property type="evidence" value="ECO:0007669"/>
    <property type="project" value="InterPro"/>
</dbReference>
<protein>
    <recommendedName>
        <fullName evidence="3">Carbonic anhydrase</fullName>
    </recommendedName>
</protein>
<gene>
    <name evidence="1" type="ORF">DB43_FS00350</name>
</gene>
<dbReference type="EMBL" id="JSAM01000062">
    <property type="protein sequence ID" value="KIA77794.1"/>
    <property type="molecule type" value="Genomic_DNA"/>
</dbReference>
<dbReference type="AlphaFoldDB" id="A0A0C1EN60"/>
<dbReference type="Gene3D" id="3.40.1050.10">
    <property type="entry name" value="Carbonic anhydrase"/>
    <property type="match status" value="1"/>
</dbReference>
<dbReference type="PATRIC" id="fig|83552.4.peg.1041"/>
<dbReference type="GO" id="GO:0004089">
    <property type="term" value="F:carbonate dehydratase activity"/>
    <property type="evidence" value="ECO:0007669"/>
    <property type="project" value="InterPro"/>
</dbReference>